<evidence type="ECO:0000256" key="4">
    <source>
        <dbReference type="ARBA" id="ARBA00022806"/>
    </source>
</evidence>
<keyword evidence="5" id="KW-0067">ATP-binding</keyword>
<dbReference type="EC" id="3.6.4.13" evidence="1"/>
<dbReference type="PANTHER" id="PTHR47959:SF15">
    <property type="entry name" value="RNA HELICASE"/>
    <property type="match status" value="1"/>
</dbReference>
<evidence type="ECO:0000256" key="1">
    <source>
        <dbReference type="ARBA" id="ARBA00012552"/>
    </source>
</evidence>
<dbReference type="InterPro" id="IPR014001">
    <property type="entry name" value="Helicase_ATP-bd"/>
</dbReference>
<keyword evidence="6" id="KW-0694">RNA-binding</keyword>
<dbReference type="KEGG" id="ksn:43590575"/>
<gene>
    <name evidence="10" type="ORF">CI109_101341</name>
</gene>
<feature type="compositionally biased region" description="Low complexity" evidence="9">
    <location>
        <begin position="83"/>
        <end position="100"/>
    </location>
</feature>
<comment type="catalytic activity">
    <reaction evidence="8">
        <text>ATP + H2O = ADP + phosphate + H(+)</text>
        <dbReference type="Rhea" id="RHEA:13065"/>
        <dbReference type="ChEBI" id="CHEBI:15377"/>
        <dbReference type="ChEBI" id="CHEBI:15378"/>
        <dbReference type="ChEBI" id="CHEBI:30616"/>
        <dbReference type="ChEBI" id="CHEBI:43474"/>
        <dbReference type="ChEBI" id="CHEBI:456216"/>
        <dbReference type="EC" id="3.6.4.13"/>
    </reaction>
</comment>
<dbReference type="OrthoDB" id="360161at2759"/>
<name>A0A5M6BU02_9TREE</name>
<dbReference type="InterPro" id="IPR027417">
    <property type="entry name" value="P-loop_NTPase"/>
</dbReference>
<dbReference type="Proteomes" id="UP000322225">
    <property type="component" value="Chromosome 2"/>
</dbReference>
<dbReference type="PROSITE" id="PS51192">
    <property type="entry name" value="HELICASE_ATP_BIND_1"/>
    <property type="match status" value="1"/>
</dbReference>
<evidence type="ECO:0000256" key="8">
    <source>
        <dbReference type="ARBA" id="ARBA00047984"/>
    </source>
</evidence>
<keyword evidence="11" id="KW-1185">Reference proteome</keyword>
<proteinExistence type="inferred from homology"/>
<dbReference type="GeneID" id="43590575"/>
<dbReference type="GO" id="GO:0005524">
    <property type="term" value="F:ATP binding"/>
    <property type="evidence" value="ECO:0007669"/>
    <property type="project" value="UniProtKB-KW"/>
</dbReference>
<dbReference type="SMART" id="SM00487">
    <property type="entry name" value="DEXDc"/>
    <property type="match status" value="1"/>
</dbReference>
<feature type="region of interest" description="Disordered" evidence="9">
    <location>
        <begin position="28"/>
        <end position="135"/>
    </location>
</feature>
<dbReference type="InterPro" id="IPR044742">
    <property type="entry name" value="DEAD/DEAH_RhlB"/>
</dbReference>
<accession>A0A5M6BU02</accession>
<feature type="region of interest" description="Disordered" evidence="9">
    <location>
        <begin position="258"/>
        <end position="300"/>
    </location>
</feature>
<feature type="region of interest" description="Disordered" evidence="9">
    <location>
        <begin position="569"/>
        <end position="631"/>
    </location>
</feature>
<feature type="compositionally biased region" description="Basic and acidic residues" evidence="9">
    <location>
        <begin position="593"/>
        <end position="610"/>
    </location>
</feature>
<keyword evidence="2" id="KW-0547">Nucleotide-binding</keyword>
<evidence type="ECO:0000313" key="10">
    <source>
        <dbReference type="EMBL" id="WWD16909.1"/>
    </source>
</evidence>
<evidence type="ECO:0000256" key="7">
    <source>
        <dbReference type="ARBA" id="ARBA00024355"/>
    </source>
</evidence>
<feature type="compositionally biased region" description="Polar residues" evidence="9">
    <location>
        <begin position="120"/>
        <end position="135"/>
    </location>
</feature>
<dbReference type="GO" id="GO:0003724">
    <property type="term" value="F:RNA helicase activity"/>
    <property type="evidence" value="ECO:0007669"/>
    <property type="project" value="UniProtKB-EC"/>
</dbReference>
<dbReference type="GO" id="GO:0005829">
    <property type="term" value="C:cytosol"/>
    <property type="evidence" value="ECO:0007669"/>
    <property type="project" value="TreeGrafter"/>
</dbReference>
<feature type="compositionally biased region" description="Polar residues" evidence="9">
    <location>
        <begin position="41"/>
        <end position="51"/>
    </location>
</feature>
<feature type="compositionally biased region" description="Acidic residues" evidence="9">
    <location>
        <begin position="274"/>
        <end position="290"/>
    </location>
</feature>
<dbReference type="GO" id="GO:0016787">
    <property type="term" value="F:hydrolase activity"/>
    <property type="evidence" value="ECO:0007669"/>
    <property type="project" value="UniProtKB-KW"/>
</dbReference>
<dbReference type="InterPro" id="IPR011545">
    <property type="entry name" value="DEAD/DEAH_box_helicase_dom"/>
</dbReference>
<keyword evidence="3" id="KW-0378">Hydrolase</keyword>
<feature type="compositionally biased region" description="Low complexity" evidence="9">
    <location>
        <begin position="62"/>
        <end position="74"/>
    </location>
</feature>
<dbReference type="RefSeq" id="XP_031859252.1">
    <property type="nucleotide sequence ID" value="XM_032006417.1"/>
</dbReference>
<dbReference type="SUPFAM" id="SSF52540">
    <property type="entry name" value="P-loop containing nucleoside triphosphate hydrolases"/>
    <property type="match status" value="1"/>
</dbReference>
<dbReference type="InterPro" id="IPR050079">
    <property type="entry name" value="DEAD_box_RNA_helicase"/>
</dbReference>
<evidence type="ECO:0000256" key="6">
    <source>
        <dbReference type="ARBA" id="ARBA00022884"/>
    </source>
</evidence>
<dbReference type="EMBL" id="CP144052">
    <property type="protein sequence ID" value="WWD16909.1"/>
    <property type="molecule type" value="Genomic_DNA"/>
</dbReference>
<keyword evidence="4 10" id="KW-0347">Helicase</keyword>
<evidence type="ECO:0000256" key="5">
    <source>
        <dbReference type="ARBA" id="ARBA00022840"/>
    </source>
</evidence>
<reference evidence="10" key="2">
    <citation type="submission" date="2024-01" db="EMBL/GenBank/DDBJ databases">
        <title>Comparative genomics of Cryptococcus and Kwoniella reveals pathogenesis evolution and contrasting modes of karyotype evolution via chromosome fusion or intercentromeric recombination.</title>
        <authorList>
            <person name="Coelho M.A."/>
            <person name="David-Palma M."/>
            <person name="Shea T."/>
            <person name="Bowers K."/>
            <person name="McGinley-Smith S."/>
            <person name="Mohammad A.W."/>
            <person name="Gnirke A."/>
            <person name="Yurkov A.M."/>
            <person name="Nowrousian M."/>
            <person name="Sun S."/>
            <person name="Cuomo C.A."/>
            <person name="Heitman J."/>
        </authorList>
    </citation>
    <scope>NUCLEOTIDE SEQUENCE</scope>
    <source>
        <strain evidence="10">CBS 12478</strain>
    </source>
</reference>
<protein>
    <recommendedName>
        <fullName evidence="1">RNA helicase</fullName>
        <ecNumber evidence="1">3.6.4.13</ecNumber>
    </recommendedName>
</protein>
<evidence type="ECO:0000256" key="2">
    <source>
        <dbReference type="ARBA" id="ARBA00022741"/>
    </source>
</evidence>
<dbReference type="SMART" id="SM00490">
    <property type="entry name" value="HELICc"/>
    <property type="match status" value="1"/>
</dbReference>
<feature type="compositionally biased region" description="Polar residues" evidence="9">
    <location>
        <begin position="291"/>
        <end position="300"/>
    </location>
</feature>
<evidence type="ECO:0000256" key="9">
    <source>
        <dbReference type="SAM" id="MobiDB-lite"/>
    </source>
</evidence>
<dbReference type="Pfam" id="PF00270">
    <property type="entry name" value="DEAD"/>
    <property type="match status" value="2"/>
</dbReference>
<reference evidence="10" key="1">
    <citation type="submission" date="2017-08" db="EMBL/GenBank/DDBJ databases">
        <authorList>
            <person name="Cuomo C."/>
            <person name="Billmyre B."/>
            <person name="Heitman J."/>
        </authorList>
    </citation>
    <scope>NUCLEOTIDE SEQUENCE</scope>
    <source>
        <strain evidence="10">CBS 12478</strain>
    </source>
</reference>
<dbReference type="PROSITE" id="PS51194">
    <property type="entry name" value="HELICASE_CTER"/>
    <property type="match status" value="1"/>
</dbReference>
<evidence type="ECO:0000313" key="11">
    <source>
        <dbReference type="Proteomes" id="UP000322225"/>
    </source>
</evidence>
<dbReference type="AlphaFoldDB" id="A0A5M6BU02"/>
<dbReference type="InterPro" id="IPR001650">
    <property type="entry name" value="Helicase_C-like"/>
</dbReference>
<dbReference type="GO" id="GO:0003723">
    <property type="term" value="F:RNA binding"/>
    <property type="evidence" value="ECO:0007669"/>
    <property type="project" value="UniProtKB-KW"/>
</dbReference>
<dbReference type="PANTHER" id="PTHR47959">
    <property type="entry name" value="ATP-DEPENDENT RNA HELICASE RHLE-RELATED"/>
    <property type="match status" value="1"/>
</dbReference>
<sequence length="631" mass="68070">MASAFNLLTAGGAKFDKQRFKGDFELFTAKRKDRKGKSKQLDPSAQSSSALPHSLDFFGDHPAQPQAQAARPQPTAEHDDASDSGSESDASSSSSSSSTSRPAPPPQKITLTGPEPLPTSLHTNLPSLLTHSSHPISSRAGTPLLSALKAANIHSLWGVQCAVGGSLLAGHDTICVAPTGSGKTLSYVLPTLVQLEDPARSLRSKDGEVEERGKGARALIVVPTHDLAVQISGVVKAVTRGRNWRTLVLTKATEKAICESSPGGGVAPKAANGENEDESEEEDEEEDDESTGSVNEFAQNESVDTNALGIDILIATPERLHHLVESRRLSLALTRHIIMDESDRLLSPDFLPQVEPIINACSHSEVQKCFLSATMPAGAEELAKKWLRDGGVRVVVGVKDSAVTTIDQTLLYTGSESGKLMALRNLITTGSLPYPSLIFVQSIERADELYKTLVLDGVKVDVVHGGRAKSKRDEAIEAFRLGNVWMLVVTEVLARGMDFRGVKVVVNYDFPQTVQSYIHRIGRTGRAGRPGKAITFINLEDGPYLRTVANVMRSSGCAVPEYMLDMKKPTKNEKRQLAKAPVKRKAVGGGGRDLVKEEGRKRRQMVEGSKRRTVNQEGKGQAKQGEVDMNE</sequence>
<dbReference type="Pfam" id="PF00271">
    <property type="entry name" value="Helicase_C"/>
    <property type="match status" value="1"/>
</dbReference>
<dbReference type="CDD" id="cd18787">
    <property type="entry name" value="SF2_C_DEAD"/>
    <property type="match status" value="1"/>
</dbReference>
<evidence type="ECO:0000256" key="3">
    <source>
        <dbReference type="ARBA" id="ARBA00022801"/>
    </source>
</evidence>
<comment type="similarity">
    <text evidence="7">Belongs to the DEAD box helicase family. DDX52/ROK1 subfamily.</text>
</comment>
<dbReference type="Gene3D" id="3.40.50.300">
    <property type="entry name" value="P-loop containing nucleotide triphosphate hydrolases"/>
    <property type="match status" value="2"/>
</dbReference>
<dbReference type="CDD" id="cd00268">
    <property type="entry name" value="DEADc"/>
    <property type="match status" value="1"/>
</dbReference>
<organism evidence="10 11">
    <name type="scientific">Kwoniella shandongensis</name>
    <dbReference type="NCBI Taxonomy" id="1734106"/>
    <lineage>
        <taxon>Eukaryota</taxon>
        <taxon>Fungi</taxon>
        <taxon>Dikarya</taxon>
        <taxon>Basidiomycota</taxon>
        <taxon>Agaricomycotina</taxon>
        <taxon>Tremellomycetes</taxon>
        <taxon>Tremellales</taxon>
        <taxon>Cryptococcaceae</taxon>
        <taxon>Kwoniella</taxon>
    </lineage>
</organism>